<dbReference type="EMBL" id="BRYA01000812">
    <property type="protein sequence ID" value="GMI33241.1"/>
    <property type="molecule type" value="Genomic_DNA"/>
</dbReference>
<feature type="region of interest" description="Disordered" evidence="1">
    <location>
        <begin position="612"/>
        <end position="765"/>
    </location>
</feature>
<feature type="compositionally biased region" description="Basic and acidic residues" evidence="1">
    <location>
        <begin position="612"/>
        <end position="647"/>
    </location>
</feature>
<feature type="compositionally biased region" description="Basic and acidic residues" evidence="1">
    <location>
        <begin position="743"/>
        <end position="757"/>
    </location>
</feature>
<feature type="region of interest" description="Disordered" evidence="1">
    <location>
        <begin position="241"/>
        <end position="265"/>
    </location>
</feature>
<dbReference type="PANTHER" id="PTHR46573">
    <property type="entry name" value="WD REPEAT, SAM AND U-BOX DOMAIN-CONTAINING PROTEIN 1"/>
    <property type="match status" value="1"/>
</dbReference>
<dbReference type="Proteomes" id="UP001165065">
    <property type="component" value="Unassembled WGS sequence"/>
</dbReference>
<dbReference type="Pfam" id="PF04564">
    <property type="entry name" value="U-box"/>
    <property type="match status" value="1"/>
</dbReference>
<dbReference type="GO" id="GO:0004842">
    <property type="term" value="F:ubiquitin-protein transferase activity"/>
    <property type="evidence" value="ECO:0007669"/>
    <property type="project" value="InterPro"/>
</dbReference>
<feature type="compositionally biased region" description="Basic and acidic residues" evidence="1">
    <location>
        <begin position="675"/>
        <end position="690"/>
    </location>
</feature>
<feature type="compositionally biased region" description="Acidic residues" evidence="1">
    <location>
        <begin position="512"/>
        <end position="530"/>
    </location>
</feature>
<keyword evidence="4" id="KW-1185">Reference proteome</keyword>
<dbReference type="CDD" id="cd16655">
    <property type="entry name" value="RING-Ubox_WDSUB1-like"/>
    <property type="match status" value="1"/>
</dbReference>
<dbReference type="Gene3D" id="2.60.40.150">
    <property type="entry name" value="C2 domain"/>
    <property type="match status" value="1"/>
</dbReference>
<feature type="region of interest" description="Disordered" evidence="1">
    <location>
        <begin position="29"/>
        <end position="79"/>
    </location>
</feature>
<gene>
    <name evidence="3" type="ORF">TrCOL_g6032</name>
</gene>
<feature type="compositionally biased region" description="Acidic residues" evidence="1">
    <location>
        <begin position="648"/>
        <end position="660"/>
    </location>
</feature>
<dbReference type="InterPro" id="IPR052085">
    <property type="entry name" value="WD-SAM-U-box"/>
</dbReference>
<proteinExistence type="predicted"/>
<dbReference type="SUPFAM" id="SSF57850">
    <property type="entry name" value="RING/U-box"/>
    <property type="match status" value="1"/>
</dbReference>
<sequence length="765" mass="84225">MSSFAVPLPTSSPQLESVVDSVVDDEDYSYGLSDDSFNITGGEEQEERAEGRKEETVDTFPLPHTNANKASTTEMRPEEGAYKEGAYKEARKIEKSVEATKHRIAQEAGIQENYILGTLIVRVVEARNLPAAVATGISSLWSTSSSSTPSASTSSSLSLLDTVASSVVKGGTASLTKYLYTGTSNPTVLVNYDGNVQRTSGKFDTLEPTWEEGDERMYFDVGVNIEGRGGGGGKVVKVEVRHTESKLSKKRTSSSGARKGKDVKGKGGEEYYTPLGFCGVQVKKVLTGEVKSIDRWYNLTQSSYDKVEEDDNNEDQEGEEDERGGGKGVQSRESMTRTASSSSSFCSAGKVRIQVYYRSSEEPPKQGDTVQFNGFVSSDDVKPVPIDGIFTVDDIVEDWVTCKYTTEEDWVCTFTVHRQCLVTSHRMENFAQEYQLQVVKAVNRIGKSPALGVIKQVVEKDLSEQGLIGVISRGWTNATPVVGRWWDEGIDKIVSDVKYATNLDGSSSESSSESDVDDDFDPDKEEEYDALDGGSVALPGMPHCPITKLPMIHPVCASDGHTYERKAILRWFEGSDVSPLTGERVKSKEVVVNWGLVERVREECLKERGAEVERAEEGLRKERGERGDKEKVKEGGEIKGEKVGEERGGDDEEVDDEVDFSMEGHVLDVEEEQEGANKAEEGEEKERGEEGEGEEDDKDVDLAMEGHVLNAEDEVKEEEEEEEEDVDLSMEGHVLDVEEEVEEVQKGEQHVKDKGEGQKAGSPRK</sequence>
<feature type="compositionally biased region" description="Acidic residues" evidence="1">
    <location>
        <begin position="307"/>
        <end position="322"/>
    </location>
</feature>
<feature type="region of interest" description="Disordered" evidence="1">
    <location>
        <begin position="503"/>
        <end position="536"/>
    </location>
</feature>
<feature type="compositionally biased region" description="Polar residues" evidence="1">
    <location>
        <begin position="65"/>
        <end position="74"/>
    </location>
</feature>
<comment type="caution">
    <text evidence="3">The sequence shown here is derived from an EMBL/GenBank/DDBJ whole genome shotgun (WGS) entry which is preliminary data.</text>
</comment>
<evidence type="ECO:0000313" key="3">
    <source>
        <dbReference type="EMBL" id="GMI33241.1"/>
    </source>
</evidence>
<dbReference type="AlphaFoldDB" id="A0A9W7G4M5"/>
<feature type="domain" description="U-box" evidence="2">
    <location>
        <begin position="537"/>
        <end position="610"/>
    </location>
</feature>
<organism evidence="3 4">
    <name type="scientific">Triparma columacea</name>
    <dbReference type="NCBI Taxonomy" id="722753"/>
    <lineage>
        <taxon>Eukaryota</taxon>
        <taxon>Sar</taxon>
        <taxon>Stramenopiles</taxon>
        <taxon>Ochrophyta</taxon>
        <taxon>Bolidophyceae</taxon>
        <taxon>Parmales</taxon>
        <taxon>Triparmaceae</taxon>
        <taxon>Triparma</taxon>
    </lineage>
</organism>
<reference evidence="4" key="1">
    <citation type="journal article" date="2023" name="Commun. Biol.">
        <title>Genome analysis of Parmales, the sister group of diatoms, reveals the evolutionary specialization of diatoms from phago-mixotrophs to photoautotrophs.</title>
        <authorList>
            <person name="Ban H."/>
            <person name="Sato S."/>
            <person name="Yoshikawa S."/>
            <person name="Yamada K."/>
            <person name="Nakamura Y."/>
            <person name="Ichinomiya M."/>
            <person name="Sato N."/>
            <person name="Blanc-Mathieu R."/>
            <person name="Endo H."/>
            <person name="Kuwata A."/>
            <person name="Ogata H."/>
        </authorList>
    </citation>
    <scope>NUCLEOTIDE SEQUENCE [LARGE SCALE GENOMIC DNA]</scope>
</reference>
<dbReference type="InterPro" id="IPR000008">
    <property type="entry name" value="C2_dom"/>
</dbReference>
<dbReference type="SMART" id="SM00504">
    <property type="entry name" value="Ubox"/>
    <property type="match status" value="1"/>
</dbReference>
<evidence type="ECO:0000256" key="1">
    <source>
        <dbReference type="SAM" id="MobiDB-lite"/>
    </source>
</evidence>
<feature type="region of interest" description="Disordered" evidence="1">
    <location>
        <begin position="304"/>
        <end position="343"/>
    </location>
</feature>
<dbReference type="InterPro" id="IPR035892">
    <property type="entry name" value="C2_domain_sf"/>
</dbReference>
<dbReference type="PANTHER" id="PTHR46573:SF1">
    <property type="entry name" value="WD REPEAT, SAM AND U-BOX DOMAIN-CONTAINING PROTEIN 1"/>
    <property type="match status" value="1"/>
</dbReference>
<evidence type="ECO:0000313" key="4">
    <source>
        <dbReference type="Proteomes" id="UP001165065"/>
    </source>
</evidence>
<protein>
    <recommendedName>
        <fullName evidence="2">U-box domain-containing protein</fullName>
    </recommendedName>
</protein>
<dbReference type="Gene3D" id="3.30.40.10">
    <property type="entry name" value="Zinc/RING finger domain, C3HC4 (zinc finger)"/>
    <property type="match status" value="1"/>
</dbReference>
<evidence type="ECO:0000259" key="2">
    <source>
        <dbReference type="PROSITE" id="PS51698"/>
    </source>
</evidence>
<dbReference type="GO" id="GO:0016567">
    <property type="term" value="P:protein ubiquitination"/>
    <property type="evidence" value="ECO:0007669"/>
    <property type="project" value="InterPro"/>
</dbReference>
<accession>A0A9W7G4M5</accession>
<dbReference type="PROSITE" id="PS51698">
    <property type="entry name" value="U_BOX"/>
    <property type="match status" value="1"/>
</dbReference>
<feature type="compositionally biased region" description="Acidic residues" evidence="1">
    <location>
        <begin position="711"/>
        <end position="728"/>
    </location>
</feature>
<dbReference type="SMART" id="SM00239">
    <property type="entry name" value="C2"/>
    <property type="match status" value="1"/>
</dbReference>
<name>A0A9W7G4M5_9STRA</name>
<feature type="compositionally biased region" description="Low complexity" evidence="1">
    <location>
        <begin position="329"/>
        <end position="343"/>
    </location>
</feature>
<dbReference type="InterPro" id="IPR013083">
    <property type="entry name" value="Znf_RING/FYVE/PHD"/>
</dbReference>
<dbReference type="InterPro" id="IPR003613">
    <property type="entry name" value="Ubox_domain"/>
</dbReference>
<dbReference type="OrthoDB" id="10064100at2759"/>
<dbReference type="SUPFAM" id="SSF49562">
    <property type="entry name" value="C2 domain (Calcium/lipid-binding domain, CaLB)"/>
    <property type="match status" value="1"/>
</dbReference>